<accession>A0AA40VUW5</accession>
<evidence type="ECO:0000313" key="2">
    <source>
        <dbReference type="Proteomes" id="UP001165986"/>
    </source>
</evidence>
<protein>
    <recommendedName>
        <fullName evidence="3">Transposase</fullName>
    </recommendedName>
</protein>
<organism evidence="1 2">
    <name type="scientific">Komarekiella delphini-convector SJRDD-AB1</name>
    <dbReference type="NCBI Taxonomy" id="2593771"/>
    <lineage>
        <taxon>Bacteria</taxon>
        <taxon>Bacillati</taxon>
        <taxon>Cyanobacteriota</taxon>
        <taxon>Cyanophyceae</taxon>
        <taxon>Nostocales</taxon>
        <taxon>Nostocaceae</taxon>
        <taxon>Komarekiella</taxon>
        <taxon>Komarekiella delphini-convector</taxon>
    </lineage>
</organism>
<gene>
    <name evidence="1" type="ORF">FNW02_33275</name>
</gene>
<dbReference type="RefSeq" id="WP_191761835.1">
    <property type="nucleotide sequence ID" value="NZ_VJXY01000069.1"/>
</dbReference>
<evidence type="ECO:0000313" key="1">
    <source>
        <dbReference type="EMBL" id="MBD6620522.1"/>
    </source>
</evidence>
<dbReference type="Proteomes" id="UP001165986">
    <property type="component" value="Unassembled WGS sequence"/>
</dbReference>
<sequence length="114" mass="12791">MIKLKQIVSFGLEQTASLFAPITVAYNWIYQAAEILDNGTGLDAIQVQRSFQTLLDSMSHEKNEALTLEPGITHFLKITRSYWSGLFHCYEVEGLPRTNNDLEQAFGVLRGVVA</sequence>
<comment type="caution">
    <text evidence="1">The sequence shown here is derived from an EMBL/GenBank/DDBJ whole genome shotgun (WGS) entry which is preliminary data.</text>
</comment>
<reference evidence="1" key="1">
    <citation type="submission" date="2019-07" db="EMBL/GenBank/DDBJ databases">
        <title>Toxilogical consequences of a new and cryptic species of cyanobacteria (Komarekiella delphini-convector) recovered from the epidermis of a bottlenose dolphin and 1500 ft. in the air.</title>
        <authorList>
            <person name="Brown A.O."/>
            <person name="Dvorak P."/>
            <person name="Villanueva C.D."/>
            <person name="Foss A.J."/>
            <person name="Garvey A.D."/>
            <person name="Gibson Q.A."/>
            <person name="Johansen J.R."/>
            <person name="Casamatta D.A."/>
        </authorList>
    </citation>
    <scope>NUCLEOTIDE SEQUENCE</scope>
    <source>
        <strain evidence="1">SJRDD-AB1</strain>
    </source>
</reference>
<keyword evidence="2" id="KW-1185">Reference proteome</keyword>
<name>A0AA40VUW5_9NOST</name>
<dbReference type="AlphaFoldDB" id="A0AA40VUW5"/>
<proteinExistence type="predicted"/>
<dbReference type="EMBL" id="VJXY01000069">
    <property type="protein sequence ID" value="MBD6620522.1"/>
    <property type="molecule type" value="Genomic_DNA"/>
</dbReference>
<evidence type="ECO:0008006" key="3">
    <source>
        <dbReference type="Google" id="ProtNLM"/>
    </source>
</evidence>